<sequence length="87" mass="10124">MRQIARVMYFYRVLSSLAFDQLCRKEIRKSAAIGRCGHSHKPQFRAHIALNIQAKTKSGVQIQRALMHFVEQYRTDPLKQRVPQKAA</sequence>
<protein>
    <recommendedName>
        <fullName evidence="3">Transposase</fullName>
    </recommendedName>
</protein>
<comment type="caution">
    <text evidence="1">The sequence shown here is derived from an EMBL/GenBank/DDBJ whole genome shotgun (WGS) entry which is preliminary data.</text>
</comment>
<dbReference type="Proteomes" id="UP001062632">
    <property type="component" value="Unassembled WGS sequence"/>
</dbReference>
<organism evidence="1 2">
    <name type="scientific">Neokomagataea thailandica NBRC 106555</name>
    <dbReference type="NCBI Taxonomy" id="1223520"/>
    <lineage>
        <taxon>Bacteria</taxon>
        <taxon>Pseudomonadati</taxon>
        <taxon>Pseudomonadota</taxon>
        <taxon>Alphaproteobacteria</taxon>
        <taxon>Acetobacterales</taxon>
        <taxon>Acetobacteraceae</taxon>
        <taxon>Neokomagataea</taxon>
    </lineage>
</organism>
<reference evidence="1 2" key="1">
    <citation type="submission" date="2013-04" db="EMBL/GenBank/DDBJ databases">
        <title>The genome sequencing project of 58 acetic acid bacteria.</title>
        <authorList>
            <person name="Okamoto-Kainuma A."/>
            <person name="Ishikawa M."/>
            <person name="Umino S."/>
            <person name="Koizumi Y."/>
            <person name="Shiwa Y."/>
            <person name="Yoshikawa H."/>
            <person name="Matsutani M."/>
            <person name="Matsushita K."/>
        </authorList>
    </citation>
    <scope>NUCLEOTIDE SEQUENCE [LARGE SCALE GENOMIC DNA]</scope>
    <source>
        <strain evidence="1 2">NBRC 106555</strain>
    </source>
</reference>
<accession>A0ABQ0QNX5</accession>
<proteinExistence type="predicted"/>
<keyword evidence="2" id="KW-1185">Reference proteome</keyword>
<evidence type="ECO:0000313" key="1">
    <source>
        <dbReference type="EMBL" id="GBR51848.1"/>
    </source>
</evidence>
<evidence type="ECO:0000313" key="2">
    <source>
        <dbReference type="Proteomes" id="UP001062632"/>
    </source>
</evidence>
<name>A0ABQ0QNX5_9PROT</name>
<evidence type="ECO:0008006" key="3">
    <source>
        <dbReference type="Google" id="ProtNLM"/>
    </source>
</evidence>
<gene>
    <name evidence="1" type="ORF">AA106555_0709</name>
</gene>
<dbReference type="EMBL" id="BAQC01000015">
    <property type="protein sequence ID" value="GBR51848.1"/>
    <property type="molecule type" value="Genomic_DNA"/>
</dbReference>